<comment type="caution">
    <text evidence="2">The sequence shown here is derived from an EMBL/GenBank/DDBJ whole genome shotgun (WGS) entry which is preliminary data.</text>
</comment>
<name>A0A840AH08_9PROT</name>
<evidence type="ECO:0008006" key="4">
    <source>
        <dbReference type="Google" id="ProtNLM"/>
    </source>
</evidence>
<protein>
    <recommendedName>
        <fullName evidence="4">Lipoprotein</fullName>
    </recommendedName>
</protein>
<reference evidence="2 3" key="1">
    <citation type="submission" date="2020-08" db="EMBL/GenBank/DDBJ databases">
        <title>Genomic Encyclopedia of Type Strains, Phase IV (KMG-IV): sequencing the most valuable type-strain genomes for metagenomic binning, comparative biology and taxonomic classification.</title>
        <authorList>
            <person name="Goeker M."/>
        </authorList>
    </citation>
    <scope>NUCLEOTIDE SEQUENCE [LARGE SCALE GENOMIC DNA]</scope>
    <source>
        <strain evidence="2 3">DSM 19979</strain>
    </source>
</reference>
<evidence type="ECO:0000256" key="1">
    <source>
        <dbReference type="SAM" id="SignalP"/>
    </source>
</evidence>
<gene>
    <name evidence="2" type="ORF">GGQ83_002817</name>
</gene>
<dbReference type="AlphaFoldDB" id="A0A840AH08"/>
<accession>A0A840AH08</accession>
<keyword evidence="3" id="KW-1185">Reference proteome</keyword>
<dbReference type="PROSITE" id="PS51257">
    <property type="entry name" value="PROKAR_LIPOPROTEIN"/>
    <property type="match status" value="1"/>
</dbReference>
<organism evidence="2 3">
    <name type="scientific">Roseococcus suduntuyensis</name>
    <dbReference type="NCBI Taxonomy" id="455361"/>
    <lineage>
        <taxon>Bacteria</taxon>
        <taxon>Pseudomonadati</taxon>
        <taxon>Pseudomonadota</taxon>
        <taxon>Alphaproteobacteria</taxon>
        <taxon>Acetobacterales</taxon>
        <taxon>Roseomonadaceae</taxon>
        <taxon>Roseococcus</taxon>
    </lineage>
</organism>
<dbReference type="Proteomes" id="UP000553193">
    <property type="component" value="Unassembled WGS sequence"/>
</dbReference>
<feature type="signal peptide" evidence="1">
    <location>
        <begin position="1"/>
        <end position="21"/>
    </location>
</feature>
<keyword evidence="1" id="KW-0732">Signal</keyword>
<evidence type="ECO:0000313" key="3">
    <source>
        <dbReference type="Proteomes" id="UP000553193"/>
    </source>
</evidence>
<feature type="chain" id="PRO_5032515313" description="Lipoprotein" evidence="1">
    <location>
        <begin position="22"/>
        <end position="205"/>
    </location>
</feature>
<proteinExistence type="predicted"/>
<sequence>MIARRALLALPAGLAACAAPAIPRVEGPPIGYRHLTPLRLDVATIAIEEELAFAGPNDLGRELRPSAAEAVRTMGQDRLFAFGTQNSARFVVTRAQILREPGPPGQGLFAQPQDRLDLRLTCRLEIRNPTGLRLGFAEASATRMQTLDSDPMGRMAVAETMLRQAMFDLNTEFEFQLRRALRAYLVEGERAAPPPPVAREELPRT</sequence>
<evidence type="ECO:0000313" key="2">
    <source>
        <dbReference type="EMBL" id="MBB3899365.1"/>
    </source>
</evidence>
<dbReference type="EMBL" id="JACIDJ010000005">
    <property type="protein sequence ID" value="MBB3899365.1"/>
    <property type="molecule type" value="Genomic_DNA"/>
</dbReference>
<dbReference type="RefSeq" id="WP_184385071.1">
    <property type="nucleotide sequence ID" value="NZ_JACIDJ010000005.1"/>
</dbReference>